<name>B9FPD9_ORYSJ</name>
<accession>B9FPD9</accession>
<reference evidence="1" key="2">
    <citation type="submission" date="2008-12" db="EMBL/GenBank/DDBJ databases">
        <title>Improved gene annotation of the rice (Oryza sativa) genomes.</title>
        <authorList>
            <person name="Wang J."/>
            <person name="Li R."/>
            <person name="Fan W."/>
            <person name="Huang Q."/>
            <person name="Zhang J."/>
            <person name="Zhou Y."/>
            <person name="Hu Y."/>
            <person name="Zi S."/>
            <person name="Li J."/>
            <person name="Ni P."/>
            <person name="Zheng H."/>
            <person name="Zhang Y."/>
            <person name="Zhao M."/>
            <person name="Hao Q."/>
            <person name="McDermott J."/>
            <person name="Samudrala R."/>
            <person name="Kristiansen K."/>
            <person name="Wong G.K.-S."/>
        </authorList>
    </citation>
    <scope>NUCLEOTIDE SEQUENCE</scope>
</reference>
<gene>
    <name evidence="1" type="ORF">OsJ_18405</name>
</gene>
<organism evidence="1">
    <name type="scientific">Oryza sativa subsp. japonica</name>
    <name type="common">Rice</name>
    <dbReference type="NCBI Taxonomy" id="39947"/>
    <lineage>
        <taxon>Eukaryota</taxon>
        <taxon>Viridiplantae</taxon>
        <taxon>Streptophyta</taxon>
        <taxon>Embryophyta</taxon>
        <taxon>Tracheophyta</taxon>
        <taxon>Spermatophyta</taxon>
        <taxon>Magnoliopsida</taxon>
        <taxon>Liliopsida</taxon>
        <taxon>Poales</taxon>
        <taxon>Poaceae</taxon>
        <taxon>BOP clade</taxon>
        <taxon>Oryzoideae</taxon>
        <taxon>Oryzeae</taxon>
        <taxon>Oryzinae</taxon>
        <taxon>Oryza</taxon>
        <taxon>Oryza sativa</taxon>
    </lineage>
</organism>
<proteinExistence type="predicted"/>
<dbReference type="AlphaFoldDB" id="B9FPD9"/>
<protein>
    <submittedName>
        <fullName evidence="1">Uncharacterized protein</fullName>
    </submittedName>
</protein>
<reference evidence="1" key="1">
    <citation type="journal article" date="2005" name="PLoS Biol.">
        <title>The genomes of Oryza sativa: a history of duplications.</title>
        <authorList>
            <person name="Yu J."/>
            <person name="Wang J."/>
            <person name="Lin W."/>
            <person name="Li S."/>
            <person name="Li H."/>
            <person name="Zhou J."/>
            <person name="Ni P."/>
            <person name="Dong W."/>
            <person name="Hu S."/>
            <person name="Zeng C."/>
            <person name="Zhang J."/>
            <person name="Zhang Y."/>
            <person name="Li R."/>
            <person name="Xu Z."/>
            <person name="Li S."/>
            <person name="Li X."/>
            <person name="Zheng H."/>
            <person name="Cong L."/>
            <person name="Lin L."/>
            <person name="Yin J."/>
            <person name="Geng J."/>
            <person name="Li G."/>
            <person name="Shi J."/>
            <person name="Liu J."/>
            <person name="Lv H."/>
            <person name="Li J."/>
            <person name="Wang J."/>
            <person name="Deng Y."/>
            <person name="Ran L."/>
            <person name="Shi X."/>
            <person name="Wang X."/>
            <person name="Wu Q."/>
            <person name="Li C."/>
            <person name="Ren X."/>
            <person name="Wang J."/>
            <person name="Wang X."/>
            <person name="Li D."/>
            <person name="Liu D."/>
            <person name="Zhang X."/>
            <person name="Ji Z."/>
            <person name="Zhao W."/>
            <person name="Sun Y."/>
            <person name="Zhang Z."/>
            <person name="Bao J."/>
            <person name="Han Y."/>
            <person name="Dong L."/>
            <person name="Ji J."/>
            <person name="Chen P."/>
            <person name="Wu S."/>
            <person name="Liu J."/>
            <person name="Xiao Y."/>
            <person name="Bu D."/>
            <person name="Tan J."/>
            <person name="Yang L."/>
            <person name="Ye C."/>
            <person name="Zhang J."/>
            <person name="Xu J."/>
            <person name="Zhou Y."/>
            <person name="Yu Y."/>
            <person name="Zhang B."/>
            <person name="Zhuang S."/>
            <person name="Wei H."/>
            <person name="Liu B."/>
            <person name="Lei M."/>
            <person name="Yu H."/>
            <person name="Li Y."/>
            <person name="Xu H."/>
            <person name="Wei S."/>
            <person name="He X."/>
            <person name="Fang L."/>
            <person name="Zhang Z."/>
            <person name="Zhang Y."/>
            <person name="Huang X."/>
            <person name="Su Z."/>
            <person name="Tong W."/>
            <person name="Li J."/>
            <person name="Tong Z."/>
            <person name="Li S."/>
            <person name="Ye J."/>
            <person name="Wang L."/>
            <person name="Fang L."/>
            <person name="Lei T."/>
            <person name="Chen C."/>
            <person name="Chen H."/>
            <person name="Xu Z."/>
            <person name="Li H."/>
            <person name="Huang H."/>
            <person name="Zhang F."/>
            <person name="Xu H."/>
            <person name="Li N."/>
            <person name="Zhao C."/>
            <person name="Li S."/>
            <person name="Dong L."/>
            <person name="Huang Y."/>
            <person name="Li L."/>
            <person name="Xi Y."/>
            <person name="Qi Q."/>
            <person name="Li W."/>
            <person name="Zhang B."/>
            <person name="Hu W."/>
            <person name="Zhang Y."/>
            <person name="Tian X."/>
            <person name="Jiao Y."/>
            <person name="Liang X."/>
            <person name="Jin J."/>
            <person name="Gao L."/>
            <person name="Zheng W."/>
            <person name="Hao B."/>
            <person name="Liu S."/>
            <person name="Wang W."/>
            <person name="Yuan L."/>
            <person name="Cao M."/>
            <person name="McDermott J."/>
            <person name="Samudrala R."/>
            <person name="Wang J."/>
            <person name="Wong G.K."/>
            <person name="Yang H."/>
        </authorList>
    </citation>
    <scope>NUCLEOTIDE SEQUENCE [LARGE SCALE GENOMIC DNA]</scope>
</reference>
<evidence type="ECO:0000313" key="1">
    <source>
        <dbReference type="EMBL" id="EEE63588.1"/>
    </source>
</evidence>
<dbReference type="Proteomes" id="UP000007752">
    <property type="component" value="Chromosome 5"/>
</dbReference>
<dbReference type="EMBL" id="CM000142">
    <property type="protein sequence ID" value="EEE63588.1"/>
    <property type="molecule type" value="Genomic_DNA"/>
</dbReference>
<sequence>MASRHLHAANLLMRRLPWPRTPPASFPTPRVGHLQRSLPADVAAVHLARRHIHRLFHAPRWAPRLLPGHRARERRSSFGEVEGRSWRRHARLVAATIPATASPCAASLPVVPLTFSRAWTASSLHAITGDRLPGRRRPSDRAIDLRPRAAGLLRMHCRLHTNDHRATSAWIHWLGRQIRPCGAGSVPTDVGAGR</sequence>